<accession>A0A381UZB6</accession>
<evidence type="ECO:0000313" key="1">
    <source>
        <dbReference type="EMBL" id="SVA33479.1"/>
    </source>
</evidence>
<proteinExistence type="predicted"/>
<reference evidence="1" key="1">
    <citation type="submission" date="2018-05" db="EMBL/GenBank/DDBJ databases">
        <authorList>
            <person name="Lanie J.A."/>
            <person name="Ng W.-L."/>
            <person name="Kazmierczak K.M."/>
            <person name="Andrzejewski T.M."/>
            <person name="Davidsen T.M."/>
            <person name="Wayne K.J."/>
            <person name="Tettelin H."/>
            <person name="Glass J.I."/>
            <person name="Rusch D."/>
            <person name="Podicherti R."/>
            <person name="Tsui H.-C.T."/>
            <person name="Winkler M.E."/>
        </authorList>
    </citation>
    <scope>NUCLEOTIDE SEQUENCE</scope>
</reference>
<organism evidence="1">
    <name type="scientific">marine metagenome</name>
    <dbReference type="NCBI Taxonomy" id="408172"/>
    <lineage>
        <taxon>unclassified sequences</taxon>
        <taxon>metagenomes</taxon>
        <taxon>ecological metagenomes</taxon>
    </lineage>
</organism>
<name>A0A381UZB6_9ZZZZ</name>
<dbReference type="EMBL" id="UINC01007464">
    <property type="protein sequence ID" value="SVA33479.1"/>
    <property type="molecule type" value="Genomic_DNA"/>
</dbReference>
<dbReference type="AlphaFoldDB" id="A0A381UZB6"/>
<protein>
    <submittedName>
        <fullName evidence="1">Uncharacterized protein</fullName>
    </submittedName>
</protein>
<sequence>MIHGIVISKMQYEILSQYTLTVVDPIYMPDVTRKGNTSNRVGANVLPTMKSMMTNHRNEYKTSR</sequence>
<gene>
    <name evidence="1" type="ORF">METZ01_LOCUS86333</name>
</gene>